<protein>
    <submittedName>
        <fullName evidence="8">Bacteriophage N4 adsorption protein B</fullName>
    </submittedName>
</protein>
<sequence length="463" mass="50758">MQDLAVAVMQGLALAERELLLFAGIFFIIGALDELAIDISWAWLWLRGPARTRSVDRASAEKAALKGHAAVFIPAWSEAQVIGTTIAHLLKAWPQAELRLFVGVYANDPATLEAALEKASGDPRLRLVVLDNAGPTSKADCLNRLYAAMQAEQARHAITFRQVLLHDAEDMVDPAVLALIDRALETADFVQIPVQPLPQRASRWIGSHYCEEFAEAHAKAMVVRDAFGAALPAAGVGCAFTGSVLARLAKASEAGPFDQDSLTEDYELGLRVRDLGGTGRFLRLRGDDGELVATRAYFPAALPDAVRQKARWVHGIALQGWDRMGWGRGPLESWMRMRDRRGPMVALVLFLAYLLVAVAGLASVLRSAGYAPGWEPTTAMWWLLAINVAMFGWRALMRFAFTAREYGAFEGLRAVLRLPVANIIAIMAGRRAVFAYARTLRGGPPLWEKTHHPLHPAMEAKPR</sequence>
<keyword evidence="4 7" id="KW-0812">Transmembrane</keyword>
<dbReference type="GO" id="GO:0016757">
    <property type="term" value="F:glycosyltransferase activity"/>
    <property type="evidence" value="ECO:0007669"/>
    <property type="project" value="UniProtKB-KW"/>
</dbReference>
<keyword evidence="9" id="KW-1185">Reference proteome</keyword>
<dbReference type="PANTHER" id="PTHR43867:SF2">
    <property type="entry name" value="CELLULOSE SYNTHASE CATALYTIC SUBUNIT A [UDP-FORMING]"/>
    <property type="match status" value="1"/>
</dbReference>
<gene>
    <name evidence="8" type="ORF">A6F65_02358</name>
</gene>
<keyword evidence="6 7" id="KW-0472">Membrane</keyword>
<dbReference type="Proteomes" id="UP000092698">
    <property type="component" value="Chromosome"/>
</dbReference>
<dbReference type="InterPro" id="IPR029044">
    <property type="entry name" value="Nucleotide-diphossugar_trans"/>
</dbReference>
<evidence type="ECO:0000313" key="8">
    <source>
        <dbReference type="EMBL" id="ANU08641.1"/>
    </source>
</evidence>
<dbReference type="Pfam" id="PF13641">
    <property type="entry name" value="Glyco_tranf_2_3"/>
    <property type="match status" value="1"/>
</dbReference>
<accession>A0A1C7DBF6</accession>
<keyword evidence="2" id="KW-0328">Glycosyltransferase</keyword>
<evidence type="ECO:0000256" key="7">
    <source>
        <dbReference type="SAM" id="Phobius"/>
    </source>
</evidence>
<evidence type="ECO:0000256" key="2">
    <source>
        <dbReference type="ARBA" id="ARBA00022676"/>
    </source>
</evidence>
<feature type="transmembrane region" description="Helical" evidence="7">
    <location>
        <begin position="379"/>
        <end position="396"/>
    </location>
</feature>
<keyword evidence="5 7" id="KW-1133">Transmembrane helix</keyword>
<feature type="transmembrane region" description="Helical" evidence="7">
    <location>
        <begin position="20"/>
        <end position="46"/>
    </location>
</feature>
<keyword evidence="3" id="KW-0808">Transferase</keyword>
<dbReference type="PANTHER" id="PTHR43867">
    <property type="entry name" value="CELLULOSE SYNTHASE CATALYTIC SUBUNIT A [UDP-FORMING]"/>
    <property type="match status" value="1"/>
</dbReference>
<name>A0A1C7DBF6_9SPHN</name>
<dbReference type="InterPro" id="IPR050321">
    <property type="entry name" value="Glycosyltr_2/OpgH_subfam"/>
</dbReference>
<dbReference type="RefSeq" id="WP_067789019.1">
    <property type="nucleotide sequence ID" value="NZ_CP016545.1"/>
</dbReference>
<feature type="transmembrane region" description="Helical" evidence="7">
    <location>
        <begin position="344"/>
        <end position="367"/>
    </location>
</feature>
<dbReference type="KEGG" id="anh:A6F65_02358"/>
<evidence type="ECO:0000256" key="5">
    <source>
        <dbReference type="ARBA" id="ARBA00022989"/>
    </source>
</evidence>
<dbReference type="GO" id="GO:0016020">
    <property type="term" value="C:membrane"/>
    <property type="evidence" value="ECO:0007669"/>
    <property type="project" value="UniProtKB-SubCell"/>
</dbReference>
<dbReference type="Gene3D" id="3.90.550.10">
    <property type="entry name" value="Spore Coat Polysaccharide Biosynthesis Protein SpsA, Chain A"/>
    <property type="match status" value="1"/>
</dbReference>
<evidence type="ECO:0000256" key="3">
    <source>
        <dbReference type="ARBA" id="ARBA00022679"/>
    </source>
</evidence>
<dbReference type="NCBIfam" id="NF011307">
    <property type="entry name" value="PRK14716.1-5"/>
    <property type="match status" value="1"/>
</dbReference>
<evidence type="ECO:0000256" key="4">
    <source>
        <dbReference type="ARBA" id="ARBA00022692"/>
    </source>
</evidence>
<organism evidence="8 9">
    <name type="scientific">Paraurantiacibacter namhicola</name>
    <dbReference type="NCBI Taxonomy" id="645517"/>
    <lineage>
        <taxon>Bacteria</taxon>
        <taxon>Pseudomonadati</taxon>
        <taxon>Pseudomonadota</taxon>
        <taxon>Alphaproteobacteria</taxon>
        <taxon>Sphingomonadales</taxon>
        <taxon>Erythrobacteraceae</taxon>
        <taxon>Paraurantiacibacter</taxon>
    </lineage>
</organism>
<comment type="subcellular location">
    <subcellularLocation>
        <location evidence="1">Membrane</location>
        <topology evidence="1">Multi-pass membrane protein</topology>
    </subcellularLocation>
</comment>
<dbReference type="STRING" id="645517.A6F65_02358"/>
<dbReference type="SUPFAM" id="SSF53448">
    <property type="entry name" value="Nucleotide-diphospho-sugar transferases"/>
    <property type="match status" value="1"/>
</dbReference>
<evidence type="ECO:0000256" key="1">
    <source>
        <dbReference type="ARBA" id="ARBA00004141"/>
    </source>
</evidence>
<reference evidence="8 9" key="1">
    <citation type="submission" date="2016-07" db="EMBL/GenBank/DDBJ databases">
        <title>Complete genome sequence of Altererythrobacter namhicola JCM 16345T, containing esterase-encoding genes.</title>
        <authorList>
            <person name="Cheng H."/>
            <person name="Wu Y.-H."/>
            <person name="Jian S.-L."/>
            <person name="Huo Y.-Y."/>
            <person name="Wang C.-S."/>
            <person name="Xu X.-W."/>
        </authorList>
    </citation>
    <scope>NUCLEOTIDE SEQUENCE [LARGE SCALE GENOMIC DNA]</scope>
    <source>
        <strain evidence="8 9">JCM 16345</strain>
    </source>
</reference>
<evidence type="ECO:0000313" key="9">
    <source>
        <dbReference type="Proteomes" id="UP000092698"/>
    </source>
</evidence>
<dbReference type="OrthoDB" id="5294733at2"/>
<dbReference type="AlphaFoldDB" id="A0A1C7DBF6"/>
<proteinExistence type="predicted"/>
<evidence type="ECO:0000256" key="6">
    <source>
        <dbReference type="ARBA" id="ARBA00023136"/>
    </source>
</evidence>
<dbReference type="EMBL" id="CP016545">
    <property type="protein sequence ID" value="ANU08641.1"/>
    <property type="molecule type" value="Genomic_DNA"/>
</dbReference>
<dbReference type="PATRIC" id="fig|645517.4.peg.2344"/>